<keyword evidence="2" id="KW-0472">Membrane</keyword>
<dbReference type="Proteomes" id="UP000012174">
    <property type="component" value="Unassembled WGS sequence"/>
</dbReference>
<protein>
    <submittedName>
        <fullName evidence="3">Uncharacterized protein</fullName>
    </submittedName>
</protein>
<dbReference type="KEGG" id="ela:UCREL1_8514"/>
<dbReference type="HOGENOM" id="CLU_171231_2_0_1"/>
<dbReference type="InterPro" id="IPR010530">
    <property type="entry name" value="B12D"/>
</dbReference>
<reference evidence="4" key="1">
    <citation type="journal article" date="2013" name="Genome Announc.">
        <title>Draft genome sequence of the grapevine dieback fungus Eutypa lata UCR-EL1.</title>
        <authorList>
            <person name="Blanco-Ulate B."/>
            <person name="Rolshausen P.E."/>
            <person name="Cantu D."/>
        </authorList>
    </citation>
    <scope>NUCLEOTIDE SEQUENCE [LARGE SCALE GENOMIC DNA]</scope>
    <source>
        <strain evidence="4">UCR-EL1</strain>
    </source>
</reference>
<sequence length="93" mass="10500">MYSSPILRMMPSARMMRPLPKEDQSAHTVSQRLRKLRKIPAELVPLGVVVGFALFAAGYSSFRKFTVDKNLRLARQNRQDGHEPAGEGEGEHH</sequence>
<organism evidence="3 4">
    <name type="scientific">Eutypa lata (strain UCR-EL1)</name>
    <name type="common">Grapevine dieback disease fungus</name>
    <name type="synonym">Eutypa armeniacae</name>
    <dbReference type="NCBI Taxonomy" id="1287681"/>
    <lineage>
        <taxon>Eukaryota</taxon>
        <taxon>Fungi</taxon>
        <taxon>Dikarya</taxon>
        <taxon>Ascomycota</taxon>
        <taxon>Pezizomycotina</taxon>
        <taxon>Sordariomycetes</taxon>
        <taxon>Xylariomycetidae</taxon>
        <taxon>Xylariales</taxon>
        <taxon>Diatrypaceae</taxon>
        <taxon>Eutypa</taxon>
    </lineage>
</organism>
<evidence type="ECO:0000256" key="2">
    <source>
        <dbReference type="SAM" id="Phobius"/>
    </source>
</evidence>
<dbReference type="Pfam" id="PF06522">
    <property type="entry name" value="B12D"/>
    <property type="match status" value="1"/>
</dbReference>
<name>M7SE65_EUTLA</name>
<proteinExistence type="predicted"/>
<feature type="region of interest" description="Disordered" evidence="1">
    <location>
        <begin position="1"/>
        <end position="26"/>
    </location>
</feature>
<keyword evidence="4" id="KW-1185">Reference proteome</keyword>
<accession>M7SE65</accession>
<keyword evidence="2" id="KW-1133">Transmembrane helix</keyword>
<dbReference type="OMA" id="PTRVLRM"/>
<evidence type="ECO:0000313" key="3">
    <source>
        <dbReference type="EMBL" id="EMR64524.1"/>
    </source>
</evidence>
<evidence type="ECO:0000313" key="4">
    <source>
        <dbReference type="Proteomes" id="UP000012174"/>
    </source>
</evidence>
<dbReference type="OrthoDB" id="202195at2759"/>
<keyword evidence="2" id="KW-0812">Transmembrane</keyword>
<evidence type="ECO:0000256" key="1">
    <source>
        <dbReference type="SAM" id="MobiDB-lite"/>
    </source>
</evidence>
<gene>
    <name evidence="3" type="ORF">UCREL1_8514</name>
</gene>
<dbReference type="AlphaFoldDB" id="M7SE65"/>
<feature type="transmembrane region" description="Helical" evidence="2">
    <location>
        <begin position="43"/>
        <end position="62"/>
    </location>
</feature>
<dbReference type="eggNOG" id="ENOG502SUWQ">
    <property type="taxonomic scope" value="Eukaryota"/>
</dbReference>
<dbReference type="EMBL" id="KB707052">
    <property type="protein sequence ID" value="EMR64524.1"/>
    <property type="molecule type" value="Genomic_DNA"/>
</dbReference>